<evidence type="ECO:0000256" key="7">
    <source>
        <dbReference type="SAM" id="Phobius"/>
    </source>
</evidence>
<dbReference type="PANTHER" id="PTHR46140:SF1">
    <property type="entry name" value="VACUOLAR TRANSPORTER CHAPERONE COMPLEX SUBUNIT 4-RELATED"/>
    <property type="match status" value="1"/>
</dbReference>
<dbReference type="InterPro" id="IPR051572">
    <property type="entry name" value="VTC_Complex_Subunit"/>
</dbReference>
<evidence type="ECO:0000313" key="10">
    <source>
        <dbReference type="Proteomes" id="UP001309876"/>
    </source>
</evidence>
<dbReference type="Proteomes" id="UP001309876">
    <property type="component" value="Unassembled WGS sequence"/>
</dbReference>
<keyword evidence="5 7" id="KW-0472">Membrane</keyword>
<keyword evidence="3 7" id="KW-0812">Transmembrane</keyword>
<dbReference type="CDD" id="cd14474">
    <property type="entry name" value="SPX_YDR089W"/>
    <property type="match status" value="1"/>
</dbReference>
<dbReference type="AlphaFoldDB" id="A0AAN7T662"/>
<reference evidence="9 10" key="1">
    <citation type="submission" date="2023-08" db="EMBL/GenBank/DDBJ databases">
        <title>Black Yeasts Isolated from many extreme environments.</title>
        <authorList>
            <person name="Coleine C."/>
            <person name="Stajich J.E."/>
            <person name="Selbmann L."/>
        </authorList>
    </citation>
    <scope>NUCLEOTIDE SEQUENCE [LARGE SCALE GENOMIC DNA]</scope>
    <source>
        <strain evidence="9 10">CCFEE 5910</strain>
    </source>
</reference>
<evidence type="ECO:0000256" key="5">
    <source>
        <dbReference type="ARBA" id="ARBA00023136"/>
    </source>
</evidence>
<dbReference type="EMBL" id="JAVRRJ010000001">
    <property type="protein sequence ID" value="KAK5091093.1"/>
    <property type="molecule type" value="Genomic_DNA"/>
</dbReference>
<keyword evidence="10" id="KW-1185">Reference proteome</keyword>
<feature type="domain" description="SPX" evidence="8">
    <location>
        <begin position="1"/>
        <end position="161"/>
    </location>
</feature>
<organism evidence="9 10">
    <name type="scientific">Lithohypha guttulata</name>
    <dbReference type="NCBI Taxonomy" id="1690604"/>
    <lineage>
        <taxon>Eukaryota</taxon>
        <taxon>Fungi</taxon>
        <taxon>Dikarya</taxon>
        <taxon>Ascomycota</taxon>
        <taxon>Pezizomycotina</taxon>
        <taxon>Eurotiomycetes</taxon>
        <taxon>Chaetothyriomycetidae</taxon>
        <taxon>Chaetothyriales</taxon>
        <taxon>Trichomeriaceae</taxon>
        <taxon>Lithohypha</taxon>
    </lineage>
</organism>
<dbReference type="InterPro" id="IPR042267">
    <property type="entry name" value="VTC_sf"/>
</dbReference>
<evidence type="ECO:0000256" key="6">
    <source>
        <dbReference type="SAM" id="MobiDB-lite"/>
    </source>
</evidence>
<dbReference type="Pfam" id="PF09359">
    <property type="entry name" value="VTC"/>
    <property type="match status" value="1"/>
</dbReference>
<dbReference type="InterPro" id="IPR018966">
    <property type="entry name" value="VTC_domain"/>
</dbReference>
<dbReference type="GO" id="GO:0042144">
    <property type="term" value="P:vacuole fusion, non-autophagic"/>
    <property type="evidence" value="ECO:0007669"/>
    <property type="project" value="TreeGrafter"/>
</dbReference>
<dbReference type="GO" id="GO:0007034">
    <property type="term" value="P:vacuolar transport"/>
    <property type="evidence" value="ECO:0007669"/>
    <property type="project" value="TreeGrafter"/>
</dbReference>
<feature type="region of interest" description="Disordered" evidence="6">
    <location>
        <begin position="638"/>
        <end position="685"/>
    </location>
</feature>
<dbReference type="GO" id="GO:0016237">
    <property type="term" value="P:microautophagy"/>
    <property type="evidence" value="ECO:0007669"/>
    <property type="project" value="TreeGrafter"/>
</dbReference>
<keyword evidence="4 7" id="KW-1133">Transmembrane helix</keyword>
<feature type="transmembrane region" description="Helical" evidence="7">
    <location>
        <begin position="743"/>
        <end position="764"/>
    </location>
</feature>
<feature type="compositionally biased region" description="Acidic residues" evidence="6">
    <location>
        <begin position="661"/>
        <end position="671"/>
    </location>
</feature>
<evidence type="ECO:0000313" key="9">
    <source>
        <dbReference type="EMBL" id="KAK5091093.1"/>
    </source>
</evidence>
<proteinExistence type="predicted"/>
<evidence type="ECO:0000256" key="2">
    <source>
        <dbReference type="ARBA" id="ARBA00022554"/>
    </source>
</evidence>
<evidence type="ECO:0000256" key="1">
    <source>
        <dbReference type="ARBA" id="ARBA00004128"/>
    </source>
</evidence>
<feature type="compositionally biased region" description="Low complexity" evidence="6">
    <location>
        <begin position="520"/>
        <end position="535"/>
    </location>
</feature>
<dbReference type="InterPro" id="IPR004331">
    <property type="entry name" value="SPX_dom"/>
</dbReference>
<sequence>MKFGETLYQRSVPKWAAYNLNYNELKKLIKQRTTNGAAAPVPIPGQSDHRWSLLEDEFYGILKEQYDNIGMFLRSKYGETERRLAYLDKTVKSAKRAAKQYAARPSLQARRYQRLAQEAESIGEDIQALSRFATVQKIAFRKILKKYRKWTNSDTLRARLEVGVFCDGQLELNVSEQMQHLAAQISVVERLQADLFQPGSHDQGQNLSTTKIESPVSRITKHAQAGALHFDAAVASVPFGEAAGTATYWIHMDDLEEAKVLLLRYMRDLNLPDTLLRNHSMDNVTEDVTPPASERSVSTCYFDNVYRFVQDQSTHSPSKIAMCALWSHEKEALITLSDMSPKSDHNSTLAIRRKDLQAALDRDLPAPKERSSSAANVSTVKDFLSQHRDLKALALQETRRLRLVGLNNSAEVGTFATLDTNVSFRPFNKDILKASNNDIVDQQPFPHAVLQIRWEFGRKPEVVRAFDTTHLAERVTGFALEAAAIRSQYPDLVKPCWLPLLTKDIRKVPVQSRRTRRTTEPASGTTSGPSSTGDSIFSAVPEHSAGSETSPVTSVNDLRLAQSTSEPTTRKKKKARIDAESPTRTARYYSEYDDPGSELYQQEAYTIYIDPDAEALGMATLKKIRASAQKTLNQLWTTTGANKSGGASERSPLLTDRSSADEGEQSSESDGETAPSRPKHKGLKGHIRPAERYRMRLSRRQRGFERTRSRMSAGLVILSYVLLLMSATLLATGRRKEYLEVDVGATIGVVVSFICMLLSLGIVYTRKTPMARVEKVAIILATAMNVLLTAAVVVGIIQKAERRKQ</sequence>
<dbReference type="PROSITE" id="PS51382">
    <property type="entry name" value="SPX"/>
    <property type="match status" value="1"/>
</dbReference>
<evidence type="ECO:0000259" key="8">
    <source>
        <dbReference type="PROSITE" id="PS51382"/>
    </source>
</evidence>
<comment type="caution">
    <text evidence="9">The sequence shown here is derived from an EMBL/GenBank/DDBJ whole genome shotgun (WGS) entry which is preliminary data.</text>
</comment>
<comment type="subcellular location">
    <subcellularLocation>
        <location evidence="1">Vacuole membrane</location>
        <topology evidence="1">Multi-pass membrane protein</topology>
    </subcellularLocation>
</comment>
<dbReference type="GO" id="GO:0033254">
    <property type="term" value="C:vacuolar transporter chaperone complex"/>
    <property type="evidence" value="ECO:0007669"/>
    <property type="project" value="TreeGrafter"/>
</dbReference>
<dbReference type="Gene3D" id="3.20.100.30">
    <property type="entry name" value="VTC, catalytic tunnel domain"/>
    <property type="match status" value="1"/>
</dbReference>
<gene>
    <name evidence="9" type="ORF">LTR05_001273</name>
</gene>
<feature type="region of interest" description="Disordered" evidence="6">
    <location>
        <begin position="509"/>
        <end position="594"/>
    </location>
</feature>
<feature type="transmembrane region" description="Helical" evidence="7">
    <location>
        <begin position="776"/>
        <end position="797"/>
    </location>
</feature>
<dbReference type="GO" id="GO:0006799">
    <property type="term" value="P:polyphosphate biosynthetic process"/>
    <property type="evidence" value="ECO:0007669"/>
    <property type="project" value="UniProtKB-ARBA"/>
</dbReference>
<dbReference type="PANTHER" id="PTHR46140">
    <property type="entry name" value="VACUOLAR TRANSPORTER CHAPERONE 1-RELATED"/>
    <property type="match status" value="1"/>
</dbReference>
<evidence type="ECO:0000256" key="3">
    <source>
        <dbReference type="ARBA" id="ARBA00022692"/>
    </source>
</evidence>
<dbReference type="GO" id="GO:0000329">
    <property type="term" value="C:fungal-type vacuole membrane"/>
    <property type="evidence" value="ECO:0007669"/>
    <property type="project" value="TreeGrafter"/>
</dbReference>
<evidence type="ECO:0000256" key="4">
    <source>
        <dbReference type="ARBA" id="ARBA00022989"/>
    </source>
</evidence>
<feature type="transmembrane region" description="Helical" evidence="7">
    <location>
        <begin position="711"/>
        <end position="731"/>
    </location>
</feature>
<accession>A0AAN7T662</accession>
<keyword evidence="2" id="KW-0926">Vacuole</keyword>
<feature type="compositionally biased region" description="Polar residues" evidence="6">
    <location>
        <begin position="546"/>
        <end position="567"/>
    </location>
</feature>
<name>A0AAN7T662_9EURO</name>
<protein>
    <recommendedName>
        <fullName evidence="8">SPX domain-containing protein</fullName>
    </recommendedName>
</protein>